<dbReference type="AlphaFoldDB" id="A0A9Q8VGI8"/>
<accession>A0A9Q8VGI8</accession>
<dbReference type="KEGG" id="ptkz:JDV02_010341"/>
<organism evidence="2 3">
    <name type="scientific">Purpureocillium takamizusanense</name>
    <dbReference type="NCBI Taxonomy" id="2060973"/>
    <lineage>
        <taxon>Eukaryota</taxon>
        <taxon>Fungi</taxon>
        <taxon>Dikarya</taxon>
        <taxon>Ascomycota</taxon>
        <taxon>Pezizomycotina</taxon>
        <taxon>Sordariomycetes</taxon>
        <taxon>Hypocreomycetidae</taxon>
        <taxon>Hypocreales</taxon>
        <taxon>Ophiocordycipitaceae</taxon>
        <taxon>Purpureocillium</taxon>
    </lineage>
</organism>
<sequence>MADLAETESDLQKQSGSLTEIELAQPETDPQETASLKHIAECCERRLYKLLQDEEDQEDIVKARHGHWTSRQYAEFNLWCAKVGIQGEGLRSIDVRLKDVPDICKLLRRLLQSLERDLNELEQPSESCEQIIGTDDDYNDDDDDNDDAESDASLLSFEALSSAEHSQAGSAPDTPALSSRKRRMALQAYIEDTIDRLHGHALRIGDAGANRRRR</sequence>
<protein>
    <submittedName>
        <fullName evidence="2">Uncharacterized protein</fullName>
    </submittedName>
</protein>
<evidence type="ECO:0000256" key="1">
    <source>
        <dbReference type="SAM" id="MobiDB-lite"/>
    </source>
</evidence>
<feature type="region of interest" description="Disordered" evidence="1">
    <location>
        <begin position="121"/>
        <end position="149"/>
    </location>
</feature>
<gene>
    <name evidence="2" type="ORF">JDV02_010341</name>
</gene>
<evidence type="ECO:0000313" key="3">
    <source>
        <dbReference type="Proteomes" id="UP000829364"/>
    </source>
</evidence>
<dbReference type="GeneID" id="72072285"/>
<proteinExistence type="predicted"/>
<evidence type="ECO:0000313" key="2">
    <source>
        <dbReference type="EMBL" id="UNI24606.1"/>
    </source>
</evidence>
<reference evidence="2" key="1">
    <citation type="submission" date="2021-11" db="EMBL/GenBank/DDBJ databases">
        <title>Purpureocillium_takamizusanense_genome.</title>
        <authorList>
            <person name="Nguyen N.-H."/>
        </authorList>
    </citation>
    <scope>NUCLEOTIDE SEQUENCE</scope>
    <source>
        <strain evidence="2">PT3</strain>
    </source>
</reference>
<dbReference type="OrthoDB" id="20872at2759"/>
<name>A0A9Q8VGI8_9HYPO</name>
<dbReference type="RefSeq" id="XP_047848087.1">
    <property type="nucleotide sequence ID" value="XM_047992074.1"/>
</dbReference>
<feature type="compositionally biased region" description="Acidic residues" evidence="1">
    <location>
        <begin position="134"/>
        <end position="149"/>
    </location>
</feature>
<dbReference type="EMBL" id="CP086365">
    <property type="protein sequence ID" value="UNI24606.1"/>
    <property type="molecule type" value="Genomic_DNA"/>
</dbReference>
<keyword evidence="3" id="KW-1185">Reference proteome</keyword>
<dbReference type="Proteomes" id="UP000829364">
    <property type="component" value="Chromosome 12"/>
</dbReference>
<feature type="region of interest" description="Disordered" evidence="1">
    <location>
        <begin position="1"/>
        <end position="33"/>
    </location>
</feature>